<keyword evidence="3" id="KW-0732">Signal</keyword>
<evidence type="ECO:0008006" key="6">
    <source>
        <dbReference type="Google" id="ProtNLM"/>
    </source>
</evidence>
<keyword evidence="5" id="KW-1185">Reference proteome</keyword>
<organism evidence="4 5">
    <name type="scientific">Streptomyces goshikiensis</name>
    <dbReference type="NCBI Taxonomy" id="1942"/>
    <lineage>
        <taxon>Bacteria</taxon>
        <taxon>Bacillati</taxon>
        <taxon>Actinomycetota</taxon>
        <taxon>Actinomycetes</taxon>
        <taxon>Kitasatosporales</taxon>
        <taxon>Streptomycetaceae</taxon>
        <taxon>Streptomyces</taxon>
    </lineage>
</organism>
<dbReference type="Proteomes" id="UP001432075">
    <property type="component" value="Chromosome"/>
</dbReference>
<evidence type="ECO:0000256" key="3">
    <source>
        <dbReference type="SAM" id="SignalP"/>
    </source>
</evidence>
<evidence type="ECO:0000256" key="1">
    <source>
        <dbReference type="SAM" id="MobiDB-lite"/>
    </source>
</evidence>
<feature type="chain" id="PRO_5047353272" description="DUF916 domain-containing protein" evidence="3">
    <location>
        <begin position="41"/>
        <end position="371"/>
    </location>
</feature>
<keyword evidence="2" id="KW-0472">Membrane</keyword>
<keyword evidence="2" id="KW-0812">Transmembrane</keyword>
<protein>
    <recommendedName>
        <fullName evidence="6">DUF916 domain-containing protein</fullName>
    </recommendedName>
</protein>
<dbReference type="RefSeq" id="WP_328775530.1">
    <property type="nucleotide sequence ID" value="NZ_CP108057.1"/>
</dbReference>
<feature type="region of interest" description="Disordered" evidence="1">
    <location>
        <begin position="352"/>
        <end position="371"/>
    </location>
</feature>
<evidence type="ECO:0000313" key="4">
    <source>
        <dbReference type="EMBL" id="WUO45580.1"/>
    </source>
</evidence>
<sequence length="371" mass="38357">MNSCLRARSSATATRRARFPALWSLLLTGLVLALAPGAQAARAPVPSPAPPASAAGAPFGVRAGLYGLTTLTGGHFGYALKAGARIEDSAVIHNESNEARTFHVYGTDVSNAAGGGLAPAQEGQRMRAVGAWLKLDSEATVTVQPKSSATVRFSLAVPDGTPPGSYLGSLVTALRTPAVSGQVNTETRIARLVQLTVPGTADLQLSLTELEHRPAGGDEEFTVTVRNTGNVLYTFAGTLNVTGGGSTRTVPLTPTGIYVIPGGSATITGRLAGLPALGRRAVTASVTATVPGGAAKTVESNTVRLSCFPWLVAALTAGGLLALGLVLIVTRKRWRAWLRRRAQERTALRALKRELRAGSPHEAQTGGAKHP</sequence>
<evidence type="ECO:0000256" key="2">
    <source>
        <dbReference type="SAM" id="Phobius"/>
    </source>
</evidence>
<evidence type="ECO:0000313" key="5">
    <source>
        <dbReference type="Proteomes" id="UP001432075"/>
    </source>
</evidence>
<feature type="transmembrane region" description="Helical" evidence="2">
    <location>
        <begin position="308"/>
        <end position="330"/>
    </location>
</feature>
<keyword evidence="2" id="KW-1133">Transmembrane helix</keyword>
<reference evidence="4" key="1">
    <citation type="submission" date="2022-10" db="EMBL/GenBank/DDBJ databases">
        <title>The complete genomes of actinobacterial strains from the NBC collection.</title>
        <authorList>
            <person name="Joergensen T.S."/>
            <person name="Alvarez Arevalo M."/>
            <person name="Sterndorff E.B."/>
            <person name="Faurdal D."/>
            <person name="Vuksanovic O."/>
            <person name="Mourched A.-S."/>
            <person name="Charusanti P."/>
            <person name="Shaw S."/>
            <person name="Blin K."/>
            <person name="Weber T."/>
        </authorList>
    </citation>
    <scope>NUCLEOTIDE SEQUENCE</scope>
    <source>
        <strain evidence="4">NBC_00283</strain>
    </source>
</reference>
<proteinExistence type="predicted"/>
<gene>
    <name evidence="4" type="ORF">OHU17_06875</name>
</gene>
<name>A0ABZ1RFJ4_9ACTN</name>
<dbReference type="EMBL" id="CP108057">
    <property type="protein sequence ID" value="WUO45580.1"/>
    <property type="molecule type" value="Genomic_DNA"/>
</dbReference>
<feature type="signal peptide" evidence="3">
    <location>
        <begin position="1"/>
        <end position="40"/>
    </location>
</feature>
<accession>A0ABZ1RFJ4</accession>